<accession>A0A1Y2JLC5</accession>
<sequence>MSCQQLSISLGGHRQKELRFLGWLLLHSCSLSQSTPDEGGRKDGMRERREFNAQHEFETSAALTVSSWPQISDSKIAAPTEKLHRVIIWTGAASISFEQFKNGHHNGAIYKALLKARRRAIQVPRYATIEYKQ</sequence>
<organism evidence="1 2">
    <name type="scientific">Bradyrhizobium japonicum</name>
    <dbReference type="NCBI Taxonomy" id="375"/>
    <lineage>
        <taxon>Bacteria</taxon>
        <taxon>Pseudomonadati</taxon>
        <taxon>Pseudomonadota</taxon>
        <taxon>Alphaproteobacteria</taxon>
        <taxon>Hyphomicrobiales</taxon>
        <taxon>Nitrobacteraceae</taxon>
        <taxon>Bradyrhizobium</taxon>
    </lineage>
</organism>
<dbReference type="AlphaFoldDB" id="A0A1Y2JLC5"/>
<reference evidence="1 2" key="1">
    <citation type="submission" date="2017-03" db="EMBL/GenBank/DDBJ databases">
        <title>Whole genome sequences of fourteen strains of Bradyrhizobium canariense and one strain of Bradyrhizobium japonicum isolated from Lupinus (Papilionoideae: Genisteae) species in Algeria.</title>
        <authorList>
            <person name="Crovadore J."/>
            <person name="Chekireb D."/>
            <person name="Brachmann A."/>
            <person name="Chablais R."/>
            <person name="Cochard B."/>
            <person name="Lefort F."/>
        </authorList>
    </citation>
    <scope>NUCLEOTIDE SEQUENCE [LARGE SCALE GENOMIC DNA]</scope>
    <source>
        <strain evidence="1 2">UBMA197</strain>
    </source>
</reference>
<evidence type="ECO:0000313" key="2">
    <source>
        <dbReference type="Proteomes" id="UP000193335"/>
    </source>
</evidence>
<evidence type="ECO:0000313" key="1">
    <source>
        <dbReference type="EMBL" id="OSJ31203.1"/>
    </source>
</evidence>
<protein>
    <submittedName>
        <fullName evidence="1">Uncharacterized protein</fullName>
    </submittedName>
</protein>
<dbReference type="Proteomes" id="UP000193335">
    <property type="component" value="Unassembled WGS sequence"/>
</dbReference>
<dbReference type="EMBL" id="NAFL01000257">
    <property type="protein sequence ID" value="OSJ31203.1"/>
    <property type="molecule type" value="Genomic_DNA"/>
</dbReference>
<comment type="caution">
    <text evidence="1">The sequence shown here is derived from an EMBL/GenBank/DDBJ whole genome shotgun (WGS) entry which is preliminary data.</text>
</comment>
<gene>
    <name evidence="1" type="ORF">BSZ19_22920</name>
</gene>
<proteinExistence type="predicted"/>
<name>A0A1Y2JLC5_BRAJP</name>